<organism evidence="2 3">
    <name type="scientific">Pseudomonas gingeri</name>
    <dbReference type="NCBI Taxonomy" id="117681"/>
    <lineage>
        <taxon>Bacteria</taxon>
        <taxon>Pseudomonadati</taxon>
        <taxon>Pseudomonadota</taxon>
        <taxon>Gammaproteobacteria</taxon>
        <taxon>Pseudomonadales</taxon>
        <taxon>Pseudomonadaceae</taxon>
        <taxon>Pseudomonas</taxon>
    </lineage>
</organism>
<dbReference type="RefSeq" id="WP_017123425.1">
    <property type="nucleotide sequence ID" value="NZ_JACAOK010000031.1"/>
</dbReference>
<dbReference type="EMBL" id="JACAQE010000009">
    <property type="protein sequence ID" value="NWC16923.1"/>
    <property type="molecule type" value="Genomic_DNA"/>
</dbReference>
<feature type="chain" id="PRO_5031256915" evidence="1">
    <location>
        <begin position="23"/>
        <end position="242"/>
    </location>
</feature>
<evidence type="ECO:0000313" key="3">
    <source>
        <dbReference type="Proteomes" id="UP000517547"/>
    </source>
</evidence>
<feature type="signal peptide" evidence="1">
    <location>
        <begin position="1"/>
        <end position="22"/>
    </location>
</feature>
<evidence type="ECO:0000256" key="1">
    <source>
        <dbReference type="SAM" id="SignalP"/>
    </source>
</evidence>
<protein>
    <submittedName>
        <fullName evidence="2">Uncharacterized protein</fullName>
    </submittedName>
</protein>
<gene>
    <name evidence="2" type="ORF">HX845_24910</name>
</gene>
<proteinExistence type="predicted"/>
<keyword evidence="1" id="KW-0732">Signal</keyword>
<accession>A0A7Y7Y2V2</accession>
<reference evidence="2 3" key="1">
    <citation type="submission" date="2020-04" db="EMBL/GenBank/DDBJ databases">
        <title>Molecular characterization of pseudomonads from Agaricus bisporus reveal novel blotch 2 pathogens in Western Europe.</title>
        <authorList>
            <person name="Taparia T."/>
            <person name="Krijger M."/>
            <person name="Haynes E."/>
            <person name="Elpinstone J.G."/>
            <person name="Noble R."/>
            <person name="Van Der Wolf J."/>
        </authorList>
    </citation>
    <scope>NUCLEOTIDE SEQUENCE [LARGE SCALE GENOMIC DNA]</scope>
    <source>
        <strain evidence="2 3">IPO3738</strain>
    </source>
</reference>
<dbReference type="AlphaFoldDB" id="A0A7Y7Y2V2"/>
<evidence type="ECO:0000313" key="2">
    <source>
        <dbReference type="EMBL" id="NWC16923.1"/>
    </source>
</evidence>
<dbReference type="GeneID" id="57660078"/>
<name>A0A7Y7Y2V2_9PSED</name>
<dbReference type="Proteomes" id="UP000517547">
    <property type="component" value="Unassembled WGS sequence"/>
</dbReference>
<sequence>MRFIGAAMCLAGWMVWAGAAGAATAAVPEGYRLAQEMPTGDGGALELLEDARITSDLHQSLWGNGSTFDEDAFDDDALAKDVARTPIVEARVRLISAAGEEVESVGLAYPLATLEKAPMDGMPAPTFFLTVDQTAPMGSTSGPATQVLMPAQRKLQPMQYQTADGKLKPLFLAQTGKAAWQAGDSAPEILQVSSSAADEEGEEFVTTYQTYRLKDGVWQLTARDEAGYWDSESDFPQRSAFP</sequence>
<comment type="caution">
    <text evidence="2">The sequence shown here is derived from an EMBL/GenBank/DDBJ whole genome shotgun (WGS) entry which is preliminary data.</text>
</comment>